<evidence type="ECO:0000256" key="5">
    <source>
        <dbReference type="ARBA" id="ARBA00022884"/>
    </source>
</evidence>
<dbReference type="PROSITE" id="PS00039">
    <property type="entry name" value="DEAD_ATP_HELICASE"/>
    <property type="match status" value="1"/>
</dbReference>
<comment type="function">
    <text evidence="7">RNA helicase.</text>
</comment>
<dbReference type="OMA" id="HEVKAFD"/>
<feature type="compositionally biased region" description="Basic and acidic residues" evidence="8">
    <location>
        <begin position="12"/>
        <end position="23"/>
    </location>
</feature>
<dbReference type="SMART" id="SM00487">
    <property type="entry name" value="DEXDc"/>
    <property type="match status" value="1"/>
</dbReference>
<keyword evidence="3 6" id="KW-0347">Helicase</keyword>
<evidence type="ECO:0000256" key="8">
    <source>
        <dbReference type="SAM" id="MobiDB-lite"/>
    </source>
</evidence>
<feature type="domain" description="Helicase ATP-binding" evidence="9">
    <location>
        <begin position="161"/>
        <end position="396"/>
    </location>
</feature>
<evidence type="ECO:0000313" key="12">
    <source>
        <dbReference type="Proteomes" id="UP000054196"/>
    </source>
</evidence>
<dbReference type="PANTHER" id="PTHR24031">
    <property type="entry name" value="RNA HELICASE"/>
    <property type="match status" value="1"/>
</dbReference>
<dbReference type="InterPro" id="IPR000629">
    <property type="entry name" value="RNA-helicase_DEAD-box_CS"/>
</dbReference>
<evidence type="ECO:0000256" key="7">
    <source>
        <dbReference type="RuleBase" id="RU365068"/>
    </source>
</evidence>
<evidence type="ECO:0000259" key="9">
    <source>
        <dbReference type="PROSITE" id="PS51192"/>
    </source>
</evidence>
<dbReference type="EC" id="3.6.4.13" evidence="7"/>
<dbReference type="OrthoDB" id="3370at2759"/>
<comment type="similarity">
    <text evidence="6">Belongs to the DEAD box helicase family.</text>
</comment>
<dbReference type="InterPro" id="IPR014001">
    <property type="entry name" value="Helicase_ATP-bd"/>
</dbReference>
<dbReference type="EMBL" id="JH687557">
    <property type="protein sequence ID" value="EIN04039.1"/>
    <property type="molecule type" value="Genomic_DNA"/>
</dbReference>
<dbReference type="PROSITE" id="PS51194">
    <property type="entry name" value="HELICASE_CTER"/>
    <property type="match status" value="1"/>
</dbReference>
<dbReference type="PROSITE" id="PS51192">
    <property type="entry name" value="HELICASE_ATP_BIND_1"/>
    <property type="match status" value="1"/>
</dbReference>
<proteinExistence type="inferred from homology"/>
<keyword evidence="12" id="KW-1185">Reference proteome</keyword>
<dbReference type="GeneID" id="18876197"/>
<reference evidence="12" key="1">
    <citation type="journal article" date="2012" name="Science">
        <title>The Paleozoic origin of enzymatic lignin decomposition reconstructed from 31 fungal genomes.</title>
        <authorList>
            <person name="Floudas D."/>
            <person name="Binder M."/>
            <person name="Riley R."/>
            <person name="Barry K."/>
            <person name="Blanchette R.A."/>
            <person name="Henrissat B."/>
            <person name="Martinez A.T."/>
            <person name="Otillar R."/>
            <person name="Spatafora J.W."/>
            <person name="Yadav J.S."/>
            <person name="Aerts A."/>
            <person name="Benoit I."/>
            <person name="Boyd A."/>
            <person name="Carlson A."/>
            <person name="Copeland A."/>
            <person name="Coutinho P.M."/>
            <person name="de Vries R.P."/>
            <person name="Ferreira P."/>
            <person name="Findley K."/>
            <person name="Foster B."/>
            <person name="Gaskell J."/>
            <person name="Glotzer D."/>
            <person name="Gorecki P."/>
            <person name="Heitman J."/>
            <person name="Hesse C."/>
            <person name="Hori C."/>
            <person name="Igarashi K."/>
            <person name="Jurgens J.A."/>
            <person name="Kallen N."/>
            <person name="Kersten P."/>
            <person name="Kohler A."/>
            <person name="Kuees U."/>
            <person name="Kumar T.K.A."/>
            <person name="Kuo A."/>
            <person name="LaButti K."/>
            <person name="Larrondo L.F."/>
            <person name="Lindquist E."/>
            <person name="Ling A."/>
            <person name="Lombard V."/>
            <person name="Lucas S."/>
            <person name="Lundell T."/>
            <person name="Martin R."/>
            <person name="McLaughlin D.J."/>
            <person name="Morgenstern I."/>
            <person name="Morin E."/>
            <person name="Murat C."/>
            <person name="Nagy L.G."/>
            <person name="Nolan M."/>
            <person name="Ohm R.A."/>
            <person name="Patyshakuliyeva A."/>
            <person name="Rokas A."/>
            <person name="Ruiz-Duenas F.J."/>
            <person name="Sabat G."/>
            <person name="Salamov A."/>
            <person name="Samejima M."/>
            <person name="Schmutz J."/>
            <person name="Slot J.C."/>
            <person name="St John F."/>
            <person name="Stenlid J."/>
            <person name="Sun H."/>
            <person name="Sun S."/>
            <person name="Syed K."/>
            <person name="Tsang A."/>
            <person name="Wiebenga A."/>
            <person name="Young D."/>
            <person name="Pisabarro A."/>
            <person name="Eastwood D.C."/>
            <person name="Martin F."/>
            <person name="Cullen D."/>
            <person name="Grigoriev I.V."/>
            <person name="Hibbett D.S."/>
        </authorList>
    </citation>
    <scope>NUCLEOTIDE SEQUENCE [LARGE SCALE GENOMIC DNA]</scope>
    <source>
        <strain evidence="12">HHB-11173 SS5</strain>
    </source>
</reference>
<organism evidence="11 12">
    <name type="scientific">Punctularia strigosozonata (strain HHB-11173)</name>
    <name type="common">White-rot fungus</name>
    <dbReference type="NCBI Taxonomy" id="741275"/>
    <lineage>
        <taxon>Eukaryota</taxon>
        <taxon>Fungi</taxon>
        <taxon>Dikarya</taxon>
        <taxon>Basidiomycota</taxon>
        <taxon>Agaricomycotina</taxon>
        <taxon>Agaricomycetes</taxon>
        <taxon>Corticiales</taxon>
        <taxon>Punctulariaceae</taxon>
        <taxon>Punctularia</taxon>
    </lineage>
</organism>
<dbReference type="CDD" id="cd17956">
    <property type="entry name" value="DEADc_DDX51"/>
    <property type="match status" value="1"/>
</dbReference>
<evidence type="ECO:0000256" key="4">
    <source>
        <dbReference type="ARBA" id="ARBA00022840"/>
    </source>
</evidence>
<accession>R7S2F9</accession>
<evidence type="ECO:0000256" key="6">
    <source>
        <dbReference type="RuleBase" id="RU000492"/>
    </source>
</evidence>
<dbReference type="Pfam" id="PF00271">
    <property type="entry name" value="Helicase_C"/>
    <property type="match status" value="1"/>
</dbReference>
<dbReference type="Gene3D" id="3.40.50.300">
    <property type="entry name" value="P-loop containing nucleotide triphosphate hydrolases"/>
    <property type="match status" value="2"/>
</dbReference>
<feature type="compositionally biased region" description="Basic residues" evidence="8">
    <location>
        <begin position="1"/>
        <end position="11"/>
    </location>
</feature>
<dbReference type="SMART" id="SM00490">
    <property type="entry name" value="HELICc"/>
    <property type="match status" value="1"/>
</dbReference>
<evidence type="ECO:0000313" key="11">
    <source>
        <dbReference type="EMBL" id="EIN04039.1"/>
    </source>
</evidence>
<dbReference type="InterPro" id="IPR001650">
    <property type="entry name" value="Helicase_C-like"/>
</dbReference>
<feature type="region of interest" description="Disordered" evidence="8">
    <location>
        <begin position="1"/>
        <end position="90"/>
    </location>
</feature>
<dbReference type="eggNOG" id="KOG0350">
    <property type="taxonomic scope" value="Eukaryota"/>
</dbReference>
<evidence type="ECO:0000256" key="2">
    <source>
        <dbReference type="ARBA" id="ARBA00022801"/>
    </source>
</evidence>
<dbReference type="KEGG" id="psq:PUNSTDRAFT_108890"/>
<dbReference type="InterPro" id="IPR011545">
    <property type="entry name" value="DEAD/DEAH_box_helicase_dom"/>
</dbReference>
<dbReference type="HOGENOM" id="CLU_003041_15_3_1"/>
<gene>
    <name evidence="11" type="ORF">PUNSTDRAFT_108890</name>
</gene>
<dbReference type="GO" id="GO:0003724">
    <property type="term" value="F:RNA helicase activity"/>
    <property type="evidence" value="ECO:0007669"/>
    <property type="project" value="UniProtKB-EC"/>
</dbReference>
<dbReference type="Pfam" id="PF00270">
    <property type="entry name" value="DEAD"/>
    <property type="match status" value="1"/>
</dbReference>
<keyword evidence="2 6" id="KW-0378">Hydrolase</keyword>
<evidence type="ECO:0000256" key="3">
    <source>
        <dbReference type="ARBA" id="ARBA00022806"/>
    </source>
</evidence>
<dbReference type="GO" id="GO:0005524">
    <property type="term" value="F:ATP binding"/>
    <property type="evidence" value="ECO:0007669"/>
    <property type="project" value="UniProtKB-UniRule"/>
</dbReference>
<comment type="catalytic activity">
    <reaction evidence="7">
        <text>ATP + H2O = ADP + phosphate + H(+)</text>
        <dbReference type="Rhea" id="RHEA:13065"/>
        <dbReference type="ChEBI" id="CHEBI:15377"/>
        <dbReference type="ChEBI" id="CHEBI:15378"/>
        <dbReference type="ChEBI" id="CHEBI:30616"/>
        <dbReference type="ChEBI" id="CHEBI:43474"/>
        <dbReference type="ChEBI" id="CHEBI:456216"/>
        <dbReference type="EC" id="3.6.4.13"/>
    </reaction>
</comment>
<comment type="domain">
    <text evidence="7">The Q motif is unique to and characteristic of the DEAD box family of RNA helicases and controls ATP binding and hydrolysis.</text>
</comment>
<evidence type="ECO:0000256" key="1">
    <source>
        <dbReference type="ARBA" id="ARBA00022741"/>
    </source>
</evidence>
<dbReference type="RefSeq" id="XP_007388828.1">
    <property type="nucleotide sequence ID" value="XM_007388766.1"/>
</dbReference>
<dbReference type="AlphaFoldDB" id="R7S2F9"/>
<name>R7S2F9_PUNST</name>
<dbReference type="SUPFAM" id="SSF52540">
    <property type="entry name" value="P-loop containing nucleoside triphosphate hydrolases"/>
    <property type="match status" value="1"/>
</dbReference>
<dbReference type="InterPro" id="IPR027417">
    <property type="entry name" value="P-loop_NTPase"/>
</dbReference>
<dbReference type="CDD" id="cd18787">
    <property type="entry name" value="SF2_C_DEAD"/>
    <property type="match status" value="1"/>
</dbReference>
<feature type="compositionally biased region" description="Acidic residues" evidence="8">
    <location>
        <begin position="37"/>
        <end position="55"/>
    </location>
</feature>
<dbReference type="Proteomes" id="UP000054196">
    <property type="component" value="Unassembled WGS sequence"/>
</dbReference>
<sequence length="636" mass="70291">MERKKRRKERKEKKDGERKDKAGRERKRRRLSPPSEHEEEEKDKPDEDQDQVAEADADRGDKPAPPKRQPTPDLPGALPSFPLPRRPDAPSKLDLALQGLDSALANAEVVDPAVTRSVDDASLSEKMRRRLKELGIGELFAVQTALLPFLLPSSPAQRALYMPYDPPRDACVSAPTGSGKTLAYVIPIVEVLASRIVTRLRALVVLPTRDLVAQVRETFEAVGKGRGLKIATATGQHSFAHEQTQLMADRSKPLLGGSSKVDVLICTPGRLIDHLEGTPNFTLQHLRFLVIDEADRLLAQLFQDWLAKVLAATRPPSSLSSAFALSSPSSSVVPHADALAPAFASLLGLSPSSPSGLLTEFDEPKASSCQKLLFSATLTRDPGKLAALALREPRYFVVAGERKRAQGAEEREEEAGKMDGVVDFVMEKFSVPETLEEHYLVTSAAQKPLALMYLVHARGVGADSGGVLVFAKSAEAVARLVKFVEFFEEARVDALPADTGRRRVSVKAYSSDLAPGERRAILEGFKARKIDMLVCSDLVARGMDISHVEHVVSYDAPVDVRKYVHRVGRTARAGRKGCAWSLVEEQEARWFKEMLREADHLARVKHVRVRDEEKKWKELVPFNEAALKRLKETYSR</sequence>
<feature type="domain" description="Helicase C-terminal" evidence="10">
    <location>
        <begin position="447"/>
        <end position="615"/>
    </location>
</feature>
<evidence type="ECO:0000259" key="10">
    <source>
        <dbReference type="PROSITE" id="PS51194"/>
    </source>
</evidence>
<dbReference type="GO" id="GO:0016787">
    <property type="term" value="F:hydrolase activity"/>
    <property type="evidence" value="ECO:0007669"/>
    <property type="project" value="UniProtKB-KW"/>
</dbReference>
<protein>
    <recommendedName>
        <fullName evidence="7">ATP-dependent RNA helicase</fullName>
        <ecNumber evidence="7">3.6.4.13</ecNumber>
    </recommendedName>
</protein>
<keyword evidence="4 6" id="KW-0067">ATP-binding</keyword>
<dbReference type="GO" id="GO:0003723">
    <property type="term" value="F:RNA binding"/>
    <property type="evidence" value="ECO:0007669"/>
    <property type="project" value="UniProtKB-UniRule"/>
</dbReference>
<keyword evidence="5 7" id="KW-0694">RNA-binding</keyword>
<keyword evidence="1 6" id="KW-0547">Nucleotide-binding</keyword>